<gene>
    <name evidence="2" type="ORF">NSK_007215</name>
</gene>
<evidence type="ECO:0008006" key="4">
    <source>
        <dbReference type="Google" id="ProtNLM"/>
    </source>
</evidence>
<evidence type="ECO:0000313" key="2">
    <source>
        <dbReference type="EMBL" id="TFJ81254.1"/>
    </source>
</evidence>
<organism evidence="2 3">
    <name type="scientific">Nannochloropsis salina CCMP1776</name>
    <dbReference type="NCBI Taxonomy" id="1027361"/>
    <lineage>
        <taxon>Eukaryota</taxon>
        <taxon>Sar</taxon>
        <taxon>Stramenopiles</taxon>
        <taxon>Ochrophyta</taxon>
        <taxon>Eustigmatophyceae</taxon>
        <taxon>Eustigmatales</taxon>
        <taxon>Monodopsidaceae</taxon>
        <taxon>Microchloropsis</taxon>
        <taxon>Microchloropsis salina</taxon>
    </lineage>
</organism>
<dbReference type="EMBL" id="SDOX01000128">
    <property type="protein sequence ID" value="TFJ81254.1"/>
    <property type="molecule type" value="Genomic_DNA"/>
</dbReference>
<dbReference type="Proteomes" id="UP000355283">
    <property type="component" value="Unassembled WGS sequence"/>
</dbReference>
<proteinExistence type="predicted"/>
<dbReference type="AlphaFoldDB" id="A0A4D9CRS6"/>
<reference evidence="2 3" key="1">
    <citation type="submission" date="2019-01" db="EMBL/GenBank/DDBJ databases">
        <title>Nuclear Genome Assembly of the Microalgal Biofuel strain Nannochloropsis salina CCMP1776.</title>
        <authorList>
            <person name="Hovde B."/>
        </authorList>
    </citation>
    <scope>NUCLEOTIDE SEQUENCE [LARGE SCALE GENOMIC DNA]</scope>
    <source>
        <strain evidence="2 3">CCMP1776</strain>
    </source>
</reference>
<evidence type="ECO:0000313" key="3">
    <source>
        <dbReference type="Proteomes" id="UP000355283"/>
    </source>
</evidence>
<name>A0A4D9CRS6_9STRA</name>
<accession>A0A4D9CRS6</accession>
<protein>
    <recommendedName>
        <fullName evidence="4">SET domain-containing protein</fullName>
    </recommendedName>
</protein>
<evidence type="ECO:0000256" key="1">
    <source>
        <dbReference type="SAM" id="MobiDB-lite"/>
    </source>
</evidence>
<feature type="compositionally biased region" description="Basic and acidic residues" evidence="1">
    <location>
        <begin position="70"/>
        <end position="89"/>
    </location>
</feature>
<feature type="region of interest" description="Disordered" evidence="1">
    <location>
        <begin position="67"/>
        <end position="107"/>
    </location>
</feature>
<sequence>MPSEDAFAFAPPDFMIGNAFLLRVSVSSRDFLCDGRPFGLSAHMFRAISLRQHERLGLQVNDAWLEGEGEGGKENGEGAAKERDAEGGGKRSSLAWGHLINDPQGSGGRPNVAFRTIRVTVATPAAPASSFPPSFPPSLLPSLPTLSASGNNARERVVIAVVAVEAMEGGAEGKELFVQYSQEPTRLGYI</sequence>
<dbReference type="OrthoDB" id="442460at2759"/>
<comment type="caution">
    <text evidence="2">The sequence shown here is derived from an EMBL/GenBank/DDBJ whole genome shotgun (WGS) entry which is preliminary data.</text>
</comment>
<keyword evidence="3" id="KW-1185">Reference proteome</keyword>